<dbReference type="PANTHER" id="PTHR31189">
    <property type="entry name" value="OS03G0336100 PROTEIN-RELATED"/>
    <property type="match status" value="1"/>
</dbReference>
<sequence>MVLELGPTIAQKVFEGEGGSYYSWSSAELPILGQAKVGGGKLVLQPLGLALAHYSDSSKIGIVVEGKGRVGFIFPNASEEKVVEFEEGDLIAVPFGSVSWWLNSGGFKLMIVFLGDTSKASIPGTFTYFYLAGSNSIFTGFSTEFVSRACDLNEDETNKVVKSQSGVLIIKLKEVANMPQPSKADRQQLIYNIEAALPDVNVRNGGQAAVVSSSRFPFLEEVGLCANYVRLYANAMCAPHYVSDSAVQVIYIVKGSGYVQVVGVGGERVLDTTVKAGYLFVVPSFFVVSTIAGDEGMEWFSVTKTKRPCFNYLVGHASVWNALSPEIIQASLNLTPDEAEVFNSKMSKNSIIIPAPM</sequence>
<name>A0A9Q0K321_9MAGN</name>
<keyword evidence="7" id="KW-1185">Reference proteome</keyword>
<dbReference type="AlphaFoldDB" id="A0A9Q0K321"/>
<dbReference type="GO" id="GO:0045735">
    <property type="term" value="F:nutrient reservoir activity"/>
    <property type="evidence" value="ECO:0007669"/>
    <property type="project" value="UniProtKB-KW"/>
</dbReference>
<keyword evidence="4" id="KW-1015">Disulfide bond</keyword>
<proteinExistence type="inferred from homology"/>
<evidence type="ECO:0000256" key="3">
    <source>
        <dbReference type="ARBA" id="ARBA00023129"/>
    </source>
</evidence>
<dbReference type="InterPro" id="IPR014710">
    <property type="entry name" value="RmlC-like_jellyroll"/>
</dbReference>
<dbReference type="InterPro" id="IPR050253">
    <property type="entry name" value="Seed_Storage-Functional"/>
</dbReference>
<protein>
    <recommendedName>
        <fullName evidence="5">Cupin type-1 domain-containing protein</fullName>
    </recommendedName>
</protein>
<evidence type="ECO:0000256" key="2">
    <source>
        <dbReference type="ARBA" id="ARBA00022761"/>
    </source>
</evidence>
<comment type="caution">
    <text evidence="6">The sequence shown here is derived from an EMBL/GenBank/DDBJ whole genome shotgun (WGS) entry which is preliminary data.</text>
</comment>
<dbReference type="PANTHER" id="PTHR31189:SF45">
    <property type="entry name" value="OS09G0552500 PROTEIN"/>
    <property type="match status" value="1"/>
</dbReference>
<dbReference type="PRINTS" id="PR00439">
    <property type="entry name" value="11SGLOBULIN"/>
</dbReference>
<reference evidence="6" key="1">
    <citation type="journal article" date="2023" name="Plant J.">
        <title>The genome of the king protea, Protea cynaroides.</title>
        <authorList>
            <person name="Chang J."/>
            <person name="Duong T.A."/>
            <person name="Schoeman C."/>
            <person name="Ma X."/>
            <person name="Roodt D."/>
            <person name="Barker N."/>
            <person name="Li Z."/>
            <person name="Van de Peer Y."/>
            <person name="Mizrachi E."/>
        </authorList>
    </citation>
    <scope>NUCLEOTIDE SEQUENCE</scope>
    <source>
        <tissue evidence="6">Young leaves</tissue>
    </source>
</reference>
<keyword evidence="3" id="KW-0708">Seed storage protein</keyword>
<dbReference type="SMART" id="SM00835">
    <property type="entry name" value="Cupin_1"/>
    <property type="match status" value="2"/>
</dbReference>
<evidence type="ECO:0000313" key="6">
    <source>
        <dbReference type="EMBL" id="KAJ4959643.1"/>
    </source>
</evidence>
<keyword evidence="2" id="KW-0758">Storage protein</keyword>
<gene>
    <name evidence="6" type="ORF">NE237_019553</name>
</gene>
<dbReference type="Gene3D" id="2.60.120.10">
    <property type="entry name" value="Jelly Rolls"/>
    <property type="match status" value="2"/>
</dbReference>
<accession>A0A9Q0K321</accession>
<feature type="domain" description="Cupin type-1" evidence="5">
    <location>
        <begin position="191"/>
        <end position="340"/>
    </location>
</feature>
<evidence type="ECO:0000256" key="4">
    <source>
        <dbReference type="ARBA" id="ARBA00023157"/>
    </source>
</evidence>
<comment type="similarity">
    <text evidence="1">Belongs to the 11S seed storage protein (globulins) family.</text>
</comment>
<evidence type="ECO:0000256" key="1">
    <source>
        <dbReference type="ARBA" id="ARBA00007178"/>
    </source>
</evidence>
<dbReference type="InterPro" id="IPR011051">
    <property type="entry name" value="RmlC_Cupin_sf"/>
</dbReference>
<dbReference type="CDD" id="cd02243">
    <property type="entry name" value="cupin_11S_legumin_C"/>
    <property type="match status" value="1"/>
</dbReference>
<dbReference type="Proteomes" id="UP001141806">
    <property type="component" value="Unassembled WGS sequence"/>
</dbReference>
<dbReference type="OrthoDB" id="735591at2759"/>
<dbReference type="InterPro" id="IPR006045">
    <property type="entry name" value="Cupin_1"/>
</dbReference>
<dbReference type="SUPFAM" id="SSF51182">
    <property type="entry name" value="RmlC-like cupins"/>
    <property type="match status" value="1"/>
</dbReference>
<dbReference type="EMBL" id="JAMYWD010000009">
    <property type="protein sequence ID" value="KAJ4959643.1"/>
    <property type="molecule type" value="Genomic_DNA"/>
</dbReference>
<feature type="domain" description="Cupin type-1" evidence="5">
    <location>
        <begin position="3"/>
        <end position="158"/>
    </location>
</feature>
<organism evidence="6 7">
    <name type="scientific">Protea cynaroides</name>
    <dbReference type="NCBI Taxonomy" id="273540"/>
    <lineage>
        <taxon>Eukaryota</taxon>
        <taxon>Viridiplantae</taxon>
        <taxon>Streptophyta</taxon>
        <taxon>Embryophyta</taxon>
        <taxon>Tracheophyta</taxon>
        <taxon>Spermatophyta</taxon>
        <taxon>Magnoliopsida</taxon>
        <taxon>Proteales</taxon>
        <taxon>Proteaceae</taxon>
        <taxon>Protea</taxon>
    </lineage>
</organism>
<evidence type="ECO:0000259" key="5">
    <source>
        <dbReference type="SMART" id="SM00835"/>
    </source>
</evidence>
<dbReference type="CDD" id="cd02242">
    <property type="entry name" value="cupin_11S_legumin_N"/>
    <property type="match status" value="1"/>
</dbReference>
<dbReference type="InterPro" id="IPR006044">
    <property type="entry name" value="11S_seedstore_pln"/>
</dbReference>
<evidence type="ECO:0000313" key="7">
    <source>
        <dbReference type="Proteomes" id="UP001141806"/>
    </source>
</evidence>
<dbReference type="Pfam" id="PF00190">
    <property type="entry name" value="Cupin_1"/>
    <property type="match status" value="2"/>
</dbReference>